<feature type="domain" description="Peptide chain release factor" evidence="8">
    <location>
        <begin position="59"/>
        <end position="168"/>
    </location>
</feature>
<accession>A0A0P6XNW5</accession>
<sequence>MFDFARKKSELEFLEKQAEDPTLWDDPVRAQQLMKKLSALREEVHEWEKLQKRITDLLDLAQMEDESLLPEIEQEVEDLQKILEQKELSTLLSGPYDQGNALLAIHAGAGGTDSQDWAAMLQRMYLRWAERSGYETEILDMTEGEEAGIKSVTIAVNGKYAYGYLKSEKGVHRLVRLSPFDAAHRRHTSFALVEVLPEIEDDDEIVINPEDVRIDIFKSSGAGGQNVQKNATAVRLLHLPTGIIVTCQNERSQTQNRENAFRVLRARLAALKQEQQEKELEALRGEYQKAEWGSQIRSYVLHPYQLVKDHRTDYETGNTQAVLDGELDGFIEAYLRWKR</sequence>
<keyword evidence="7" id="KW-0175">Coiled coil</keyword>
<evidence type="ECO:0000256" key="5">
    <source>
        <dbReference type="HAMAP-Rule" id="MF_00094"/>
    </source>
</evidence>
<dbReference type="FunFam" id="3.30.160.20:FF:000004">
    <property type="entry name" value="Peptide chain release factor 1"/>
    <property type="match status" value="1"/>
</dbReference>
<dbReference type="HAMAP" id="MF_00094">
    <property type="entry name" value="Rel_fac_2"/>
    <property type="match status" value="1"/>
</dbReference>
<keyword evidence="10" id="KW-1185">Reference proteome</keyword>
<gene>
    <name evidence="5" type="primary">prfB</name>
    <name evidence="9" type="ORF">AC812_13430</name>
</gene>
<evidence type="ECO:0000256" key="3">
    <source>
        <dbReference type="ARBA" id="ARBA00022481"/>
    </source>
</evidence>
<dbReference type="STRING" id="360411.AC812_13430"/>
<dbReference type="OrthoDB" id="9806673at2"/>
<dbReference type="Proteomes" id="UP000050514">
    <property type="component" value="Unassembled WGS sequence"/>
</dbReference>
<dbReference type="InterPro" id="IPR045853">
    <property type="entry name" value="Pep_chain_release_fac_I_sf"/>
</dbReference>
<dbReference type="InterPro" id="IPR000352">
    <property type="entry name" value="Pep_chain_release_fac_I"/>
</dbReference>
<feature type="modified residue" description="N5-methylglutamine" evidence="5">
    <location>
        <position position="225"/>
    </location>
</feature>
<evidence type="ECO:0000256" key="4">
    <source>
        <dbReference type="ARBA" id="ARBA00022917"/>
    </source>
</evidence>
<keyword evidence="4 5" id="KW-0648">Protein biosynthesis</keyword>
<evidence type="ECO:0000256" key="1">
    <source>
        <dbReference type="ARBA" id="ARBA00002613"/>
    </source>
</evidence>
<evidence type="ECO:0000313" key="9">
    <source>
        <dbReference type="EMBL" id="KPL73793.1"/>
    </source>
</evidence>
<dbReference type="InterPro" id="IPR004374">
    <property type="entry name" value="PrfB"/>
</dbReference>
<evidence type="ECO:0000256" key="6">
    <source>
        <dbReference type="NCBIfam" id="TIGR00020"/>
    </source>
</evidence>
<dbReference type="InterPro" id="IPR005139">
    <property type="entry name" value="PCRF"/>
</dbReference>
<dbReference type="PATRIC" id="fig|360411.5.peg.2378"/>
<dbReference type="AlphaFoldDB" id="A0A0P6XNW5"/>
<dbReference type="Pfam" id="PF00472">
    <property type="entry name" value="RF-1"/>
    <property type="match status" value="1"/>
</dbReference>
<dbReference type="SUPFAM" id="SSF75620">
    <property type="entry name" value="Release factor"/>
    <property type="match status" value="1"/>
</dbReference>
<name>A0A0P6XNW5_9CHLR</name>
<proteinExistence type="inferred from homology"/>
<dbReference type="NCBIfam" id="TIGR00020">
    <property type="entry name" value="prfB"/>
    <property type="match status" value="1"/>
</dbReference>
<evidence type="ECO:0000256" key="7">
    <source>
        <dbReference type="SAM" id="Coils"/>
    </source>
</evidence>
<keyword evidence="5" id="KW-0963">Cytoplasm</keyword>
<dbReference type="SMART" id="SM00937">
    <property type="entry name" value="PCRF"/>
    <property type="match status" value="1"/>
</dbReference>
<dbReference type="Gene3D" id="3.30.160.20">
    <property type="match status" value="1"/>
</dbReference>
<keyword evidence="3 5" id="KW-0488">Methylation</keyword>
<evidence type="ECO:0000313" key="10">
    <source>
        <dbReference type="Proteomes" id="UP000050514"/>
    </source>
</evidence>
<dbReference type="GO" id="GO:0016149">
    <property type="term" value="F:translation release factor activity, codon specific"/>
    <property type="evidence" value="ECO:0007669"/>
    <property type="project" value="UniProtKB-UniRule"/>
</dbReference>
<comment type="function">
    <text evidence="1 5">Peptide chain release factor 2 directs the termination of translation in response to the peptide chain termination codons UGA and UAA.</text>
</comment>
<dbReference type="Gene3D" id="1.20.58.410">
    <property type="entry name" value="Release factor"/>
    <property type="match status" value="1"/>
</dbReference>
<feature type="coiled-coil region" evidence="7">
    <location>
        <begin position="261"/>
        <end position="293"/>
    </location>
</feature>
<protein>
    <recommendedName>
        <fullName evidence="5 6">Peptide chain release factor 2</fullName>
        <shortName evidence="5">RF-2</shortName>
    </recommendedName>
</protein>
<comment type="caution">
    <text evidence="9">The sequence shown here is derived from an EMBL/GenBank/DDBJ whole genome shotgun (WGS) entry which is preliminary data.</text>
</comment>
<organism evidence="9 10">
    <name type="scientific">Bellilinea caldifistulae</name>
    <dbReference type="NCBI Taxonomy" id="360411"/>
    <lineage>
        <taxon>Bacteria</taxon>
        <taxon>Bacillati</taxon>
        <taxon>Chloroflexota</taxon>
        <taxon>Anaerolineae</taxon>
        <taxon>Anaerolineales</taxon>
        <taxon>Anaerolineaceae</taxon>
        <taxon>Bellilinea</taxon>
    </lineage>
</organism>
<dbReference type="Pfam" id="PF03462">
    <property type="entry name" value="PCRF"/>
    <property type="match status" value="1"/>
</dbReference>
<dbReference type="Gene3D" id="3.30.70.1660">
    <property type="match status" value="1"/>
</dbReference>
<dbReference type="GO" id="GO:0005737">
    <property type="term" value="C:cytoplasm"/>
    <property type="evidence" value="ECO:0007669"/>
    <property type="project" value="UniProtKB-SubCell"/>
</dbReference>
<comment type="PTM">
    <text evidence="5">Methylated by PrmC. Methylation increases the termination efficiency of RF2.</text>
</comment>
<dbReference type="PANTHER" id="PTHR43116:SF3">
    <property type="entry name" value="CLASS I PEPTIDE CHAIN RELEASE FACTOR"/>
    <property type="match status" value="1"/>
</dbReference>
<evidence type="ECO:0000259" key="8">
    <source>
        <dbReference type="SMART" id="SM00937"/>
    </source>
</evidence>
<comment type="similarity">
    <text evidence="2 5">Belongs to the prokaryotic/mitochondrial release factor family.</text>
</comment>
<dbReference type="EMBL" id="LGHJ01000019">
    <property type="protein sequence ID" value="KPL73793.1"/>
    <property type="molecule type" value="Genomic_DNA"/>
</dbReference>
<comment type="subcellular location">
    <subcellularLocation>
        <location evidence="5">Cytoplasm</location>
    </subcellularLocation>
</comment>
<dbReference type="PANTHER" id="PTHR43116">
    <property type="entry name" value="PEPTIDE CHAIN RELEASE FACTOR 2"/>
    <property type="match status" value="1"/>
</dbReference>
<reference evidence="9 10" key="1">
    <citation type="submission" date="2015-07" db="EMBL/GenBank/DDBJ databases">
        <title>Draft genome of Bellilinea caldifistulae DSM 17877.</title>
        <authorList>
            <person name="Hemp J."/>
            <person name="Ward L.M."/>
            <person name="Pace L.A."/>
            <person name="Fischer W.W."/>
        </authorList>
    </citation>
    <scope>NUCLEOTIDE SEQUENCE [LARGE SCALE GENOMIC DNA]</scope>
    <source>
        <strain evidence="9 10">GOMI-1</strain>
    </source>
</reference>
<evidence type="ECO:0000256" key="2">
    <source>
        <dbReference type="ARBA" id="ARBA00010835"/>
    </source>
</evidence>
<feature type="coiled-coil region" evidence="7">
    <location>
        <begin position="30"/>
        <end position="89"/>
    </location>
</feature>